<evidence type="ECO:0000256" key="8">
    <source>
        <dbReference type="PROSITE-ProRule" id="PRU00221"/>
    </source>
</evidence>
<reference evidence="9 10" key="1">
    <citation type="journal article" date="2014" name="Genome Biol. Evol.">
        <title>The genome of the myxosporean Thelohanellus kitauei shows adaptations to nutrient acquisition within its fish host.</title>
        <authorList>
            <person name="Yang Y."/>
            <person name="Xiong J."/>
            <person name="Zhou Z."/>
            <person name="Huo F."/>
            <person name="Miao W."/>
            <person name="Ran C."/>
            <person name="Liu Y."/>
            <person name="Zhang J."/>
            <person name="Feng J."/>
            <person name="Wang M."/>
            <person name="Wang M."/>
            <person name="Wang L."/>
            <person name="Yao B."/>
        </authorList>
    </citation>
    <scope>NUCLEOTIDE SEQUENCE [LARGE SCALE GENOMIC DNA]</scope>
    <source>
        <strain evidence="9">Wuqing</strain>
    </source>
</reference>
<protein>
    <recommendedName>
        <fullName evidence="7">tRNA (34-2'-O)-methyltransferase regulator WDR6</fullName>
    </recommendedName>
</protein>
<dbReference type="EMBL" id="JWZT01004260">
    <property type="protein sequence ID" value="KII64449.1"/>
    <property type="molecule type" value="Genomic_DNA"/>
</dbReference>
<keyword evidence="5" id="KW-0677">Repeat</keyword>
<dbReference type="SUPFAM" id="SSF50978">
    <property type="entry name" value="WD40 repeat-like"/>
    <property type="match status" value="1"/>
</dbReference>
<name>A0A0C2IGK1_THEKT</name>
<evidence type="ECO:0000256" key="5">
    <source>
        <dbReference type="ARBA" id="ARBA00022737"/>
    </source>
</evidence>
<comment type="similarity">
    <text evidence="6">Belongs to the WD repeat WDR6 family.</text>
</comment>
<dbReference type="InterPro" id="IPR036322">
    <property type="entry name" value="WD40_repeat_dom_sf"/>
</dbReference>
<keyword evidence="3 8" id="KW-0853">WD repeat</keyword>
<evidence type="ECO:0000256" key="6">
    <source>
        <dbReference type="ARBA" id="ARBA00038255"/>
    </source>
</evidence>
<dbReference type="InterPro" id="IPR001680">
    <property type="entry name" value="WD40_rpt"/>
</dbReference>
<keyword evidence="10" id="KW-1185">Reference proteome</keyword>
<evidence type="ECO:0000256" key="7">
    <source>
        <dbReference type="ARBA" id="ARBA00040154"/>
    </source>
</evidence>
<dbReference type="Proteomes" id="UP000031668">
    <property type="component" value="Unassembled WGS sequence"/>
</dbReference>
<organism evidence="9 10">
    <name type="scientific">Thelohanellus kitauei</name>
    <name type="common">Myxosporean</name>
    <dbReference type="NCBI Taxonomy" id="669202"/>
    <lineage>
        <taxon>Eukaryota</taxon>
        <taxon>Metazoa</taxon>
        <taxon>Cnidaria</taxon>
        <taxon>Myxozoa</taxon>
        <taxon>Myxosporea</taxon>
        <taxon>Bivalvulida</taxon>
        <taxon>Platysporina</taxon>
        <taxon>Myxobolidae</taxon>
        <taxon>Thelohanellus</taxon>
    </lineage>
</organism>
<proteinExistence type="inferred from homology"/>
<sequence length="304" mass="34488">MRVYGHYARIWQVKFSHADTSFFSAGEDGRFIHWNLYGDILNTYESNIPREGFWGISRCNDNSVLISCHSGQVVKLDYNPSKFGENEFSIPGEKIKSIEILHDGTVFMMTEIGNLWALLHNHGSPNLIFSDTRFESYCYLCINESGTLGCVGNVKGEAKIFDPRIGNTCEIFIKPHDRKIVFMCFKSHEITENCYLFTSDQEGCLKVHELSLNDGLKVNFEISILDTFDHSCISALDTQITDSYLSIATGDEKGTVRILNLRSNKIWVNKFNLKYVCMIPWPSISISNCNAEGVIVNGNFSLIR</sequence>
<dbReference type="GO" id="GO:0005737">
    <property type="term" value="C:cytoplasm"/>
    <property type="evidence" value="ECO:0007669"/>
    <property type="project" value="UniProtKB-SubCell"/>
</dbReference>
<keyword evidence="2" id="KW-0963">Cytoplasm</keyword>
<evidence type="ECO:0000256" key="3">
    <source>
        <dbReference type="ARBA" id="ARBA00022574"/>
    </source>
</evidence>
<gene>
    <name evidence="9" type="ORF">RF11_04487</name>
</gene>
<dbReference type="PANTHER" id="PTHR14344:SF3">
    <property type="entry name" value="WD REPEAT-CONTAINING PROTEIN 6"/>
    <property type="match status" value="1"/>
</dbReference>
<evidence type="ECO:0000313" key="9">
    <source>
        <dbReference type="EMBL" id="KII64449.1"/>
    </source>
</evidence>
<evidence type="ECO:0000256" key="4">
    <source>
        <dbReference type="ARBA" id="ARBA00022694"/>
    </source>
</evidence>
<comment type="subcellular location">
    <subcellularLocation>
        <location evidence="1">Cytoplasm</location>
    </subcellularLocation>
</comment>
<dbReference type="PROSITE" id="PS50082">
    <property type="entry name" value="WD_REPEATS_2"/>
    <property type="match status" value="1"/>
</dbReference>
<comment type="caution">
    <text evidence="9">The sequence shown here is derived from an EMBL/GenBank/DDBJ whole genome shotgun (WGS) entry which is preliminary data.</text>
</comment>
<keyword evidence="4" id="KW-0819">tRNA processing</keyword>
<evidence type="ECO:0000313" key="10">
    <source>
        <dbReference type="Proteomes" id="UP000031668"/>
    </source>
</evidence>
<dbReference type="OrthoDB" id="5594999at2759"/>
<dbReference type="AlphaFoldDB" id="A0A0C2IGK1"/>
<feature type="repeat" description="WD" evidence="8">
    <location>
        <begin position="3"/>
        <end position="36"/>
    </location>
</feature>
<evidence type="ECO:0000256" key="1">
    <source>
        <dbReference type="ARBA" id="ARBA00004496"/>
    </source>
</evidence>
<dbReference type="InterPro" id="IPR015943">
    <property type="entry name" value="WD40/YVTN_repeat-like_dom_sf"/>
</dbReference>
<dbReference type="Gene3D" id="2.130.10.10">
    <property type="entry name" value="YVTN repeat-like/Quinoprotein amine dehydrogenase"/>
    <property type="match status" value="2"/>
</dbReference>
<dbReference type="GO" id="GO:0030488">
    <property type="term" value="P:tRNA methylation"/>
    <property type="evidence" value="ECO:0007669"/>
    <property type="project" value="TreeGrafter"/>
</dbReference>
<dbReference type="PANTHER" id="PTHR14344">
    <property type="entry name" value="WD REPEAT PROTEIN"/>
    <property type="match status" value="1"/>
</dbReference>
<evidence type="ECO:0000256" key="2">
    <source>
        <dbReference type="ARBA" id="ARBA00022490"/>
    </source>
</evidence>
<dbReference type="InterPro" id="IPR051973">
    <property type="entry name" value="tRNA_Anticodon_Mtase-Reg"/>
</dbReference>
<accession>A0A0C2IGK1</accession>